<name>A0A4Y2FHV1_ARAVE</name>
<dbReference type="Proteomes" id="UP000499080">
    <property type="component" value="Unassembled WGS sequence"/>
</dbReference>
<keyword evidence="2" id="KW-1185">Reference proteome</keyword>
<sequence>MVDVASFNAVTILKDQFLSNVENQKEILKFLSTEFKNAKFPVFLASSDAGVLIVEMAETETESGHSAIVDGTNSDLLALIAVLTQPQVSCTC</sequence>
<dbReference type="AlphaFoldDB" id="A0A4Y2FHV1"/>
<gene>
    <name evidence="1" type="ORF">AVEN_137332_1</name>
</gene>
<evidence type="ECO:0000313" key="2">
    <source>
        <dbReference type="Proteomes" id="UP000499080"/>
    </source>
</evidence>
<dbReference type="OrthoDB" id="5956786at2759"/>
<evidence type="ECO:0000313" key="1">
    <source>
        <dbReference type="EMBL" id="GBM40831.1"/>
    </source>
</evidence>
<accession>A0A4Y2FHV1</accession>
<comment type="caution">
    <text evidence="1">The sequence shown here is derived from an EMBL/GenBank/DDBJ whole genome shotgun (WGS) entry which is preliminary data.</text>
</comment>
<organism evidence="1 2">
    <name type="scientific">Araneus ventricosus</name>
    <name type="common">Orbweaver spider</name>
    <name type="synonym">Epeira ventricosa</name>
    <dbReference type="NCBI Taxonomy" id="182803"/>
    <lineage>
        <taxon>Eukaryota</taxon>
        <taxon>Metazoa</taxon>
        <taxon>Ecdysozoa</taxon>
        <taxon>Arthropoda</taxon>
        <taxon>Chelicerata</taxon>
        <taxon>Arachnida</taxon>
        <taxon>Araneae</taxon>
        <taxon>Araneomorphae</taxon>
        <taxon>Entelegynae</taxon>
        <taxon>Araneoidea</taxon>
        <taxon>Araneidae</taxon>
        <taxon>Araneus</taxon>
    </lineage>
</organism>
<protein>
    <submittedName>
        <fullName evidence="1">Uncharacterized protein</fullName>
    </submittedName>
</protein>
<reference evidence="1 2" key="1">
    <citation type="journal article" date="2019" name="Sci. Rep.">
        <title>Orb-weaving spider Araneus ventricosus genome elucidates the spidroin gene catalogue.</title>
        <authorList>
            <person name="Kono N."/>
            <person name="Nakamura H."/>
            <person name="Ohtoshi R."/>
            <person name="Moran D.A.P."/>
            <person name="Shinohara A."/>
            <person name="Yoshida Y."/>
            <person name="Fujiwara M."/>
            <person name="Mori M."/>
            <person name="Tomita M."/>
            <person name="Arakawa K."/>
        </authorList>
    </citation>
    <scope>NUCLEOTIDE SEQUENCE [LARGE SCALE GENOMIC DNA]</scope>
</reference>
<proteinExistence type="predicted"/>
<dbReference type="EMBL" id="BGPR01000944">
    <property type="protein sequence ID" value="GBM40831.1"/>
    <property type="molecule type" value="Genomic_DNA"/>
</dbReference>